<accession>A0AAD9CTM4</accession>
<dbReference type="InterPro" id="IPR001250">
    <property type="entry name" value="Man6P_Isoase-1"/>
</dbReference>
<dbReference type="GO" id="GO:0008270">
    <property type="term" value="F:zinc ion binding"/>
    <property type="evidence" value="ECO:0007669"/>
    <property type="project" value="InterPro"/>
</dbReference>
<feature type="binding site" evidence="12">
    <location>
        <position position="147"/>
    </location>
    <ligand>
        <name>Zn(2+)</name>
        <dbReference type="ChEBI" id="CHEBI:29105"/>
    </ligand>
</feature>
<evidence type="ECO:0000256" key="7">
    <source>
        <dbReference type="ARBA" id="ARBA00022723"/>
    </source>
</evidence>
<evidence type="ECO:0000256" key="11">
    <source>
        <dbReference type="ARBA" id="ARBA00030762"/>
    </source>
</evidence>
<dbReference type="SUPFAM" id="SSF51182">
    <property type="entry name" value="RmlC-like cupins"/>
    <property type="match status" value="1"/>
</dbReference>
<dbReference type="Pfam" id="PF20511">
    <property type="entry name" value="PMI_typeI_cat"/>
    <property type="match status" value="1"/>
</dbReference>
<dbReference type="InterPro" id="IPR046457">
    <property type="entry name" value="PMI_typeI_cat"/>
</dbReference>
<comment type="function">
    <text evidence="2">Involved in the synthesis of the GDP-mannose and dolichol-phosphate-mannose required for a number of critical mannosyl transfer reactions.</text>
</comment>
<evidence type="ECO:0000256" key="10">
    <source>
        <dbReference type="ARBA" id="ARBA00029741"/>
    </source>
</evidence>
<dbReference type="EMBL" id="JAODAN010000010">
    <property type="protein sequence ID" value="KAK1921706.1"/>
    <property type="molecule type" value="Genomic_DNA"/>
</dbReference>
<keyword evidence="7 12" id="KW-0479">Metal-binding</keyword>
<dbReference type="CDD" id="cd07011">
    <property type="entry name" value="cupin_PMI_type_I_N"/>
    <property type="match status" value="1"/>
</dbReference>
<evidence type="ECO:0000313" key="14">
    <source>
        <dbReference type="EMBL" id="KAK1921706.1"/>
    </source>
</evidence>
<dbReference type="PIRSF" id="PIRSF001480">
    <property type="entry name" value="Mannose-6-phosphate_isomerase"/>
    <property type="match status" value="1"/>
</dbReference>
<evidence type="ECO:0000256" key="9">
    <source>
        <dbReference type="ARBA" id="ARBA00023235"/>
    </source>
</evidence>
<keyword evidence="15" id="KW-1185">Reference proteome</keyword>
<dbReference type="InterPro" id="IPR016305">
    <property type="entry name" value="Mannose-6-P_Isomerase"/>
</dbReference>
<evidence type="ECO:0000256" key="5">
    <source>
        <dbReference type="ARBA" id="ARBA00011956"/>
    </source>
</evidence>
<dbReference type="PANTHER" id="PTHR10309">
    <property type="entry name" value="MANNOSE-6-PHOSPHATE ISOMERASE"/>
    <property type="match status" value="1"/>
</dbReference>
<dbReference type="GO" id="GO:0005829">
    <property type="term" value="C:cytosol"/>
    <property type="evidence" value="ECO:0007669"/>
    <property type="project" value="TreeGrafter"/>
</dbReference>
<organism evidence="14 15">
    <name type="scientific">Papiliotrema laurentii</name>
    <name type="common">Cryptococcus laurentii</name>
    <dbReference type="NCBI Taxonomy" id="5418"/>
    <lineage>
        <taxon>Eukaryota</taxon>
        <taxon>Fungi</taxon>
        <taxon>Dikarya</taxon>
        <taxon>Basidiomycota</taxon>
        <taxon>Agaricomycotina</taxon>
        <taxon>Tremellomycetes</taxon>
        <taxon>Tremellales</taxon>
        <taxon>Rhynchogastremaceae</taxon>
        <taxon>Papiliotrema</taxon>
    </lineage>
</organism>
<feature type="domain" description="Phosphomannose isomerase type I catalytic" evidence="13">
    <location>
        <begin position="6"/>
        <end position="164"/>
    </location>
</feature>
<dbReference type="Gene3D" id="1.10.441.10">
    <property type="entry name" value="Phosphomannose Isomerase, domain 2"/>
    <property type="match status" value="1"/>
</dbReference>
<reference evidence="14" key="1">
    <citation type="submission" date="2023-02" db="EMBL/GenBank/DDBJ databases">
        <title>Identification and recombinant expression of a fungal hydrolase from Papiliotrema laurentii that hydrolyzes apple cutin and clears colloidal polyester polyurethane.</title>
        <authorList>
            <consortium name="DOE Joint Genome Institute"/>
            <person name="Roman V.A."/>
            <person name="Bojanowski C."/>
            <person name="Crable B.R."/>
            <person name="Wagner D.N."/>
            <person name="Hung C.S."/>
            <person name="Nadeau L.J."/>
            <person name="Schratz L."/>
            <person name="Haridas S."/>
            <person name="Pangilinan J."/>
            <person name="Lipzen A."/>
            <person name="Na H."/>
            <person name="Yan M."/>
            <person name="Ng V."/>
            <person name="Grigoriev I.V."/>
            <person name="Spatafora J.W."/>
            <person name="Barlow D."/>
            <person name="Biffinger J."/>
            <person name="Kelley-Loughnane N."/>
            <person name="Varaljay V.A."/>
            <person name="Crookes-Goodson W.J."/>
        </authorList>
    </citation>
    <scope>NUCLEOTIDE SEQUENCE</scope>
    <source>
        <strain evidence="14">5307AH</strain>
    </source>
</reference>
<keyword evidence="9 14" id="KW-0413">Isomerase</keyword>
<dbReference type="PRINTS" id="PR00714">
    <property type="entry name" value="MAN6PISMRASE"/>
</dbReference>
<evidence type="ECO:0000259" key="13">
    <source>
        <dbReference type="Pfam" id="PF20511"/>
    </source>
</evidence>
<dbReference type="Gene3D" id="2.60.120.10">
    <property type="entry name" value="Jelly Rolls"/>
    <property type="match status" value="2"/>
</dbReference>
<evidence type="ECO:0000256" key="8">
    <source>
        <dbReference type="ARBA" id="ARBA00022833"/>
    </source>
</evidence>
<feature type="binding site" evidence="12">
    <location>
        <position position="120"/>
    </location>
    <ligand>
        <name>Zn(2+)</name>
        <dbReference type="ChEBI" id="CHEBI:29105"/>
    </ligand>
</feature>
<evidence type="ECO:0000256" key="2">
    <source>
        <dbReference type="ARBA" id="ARBA00002564"/>
    </source>
</evidence>
<comment type="cofactor">
    <cofactor evidence="12">
        <name>Zn(2+)</name>
        <dbReference type="ChEBI" id="CHEBI:29105"/>
    </cofactor>
    <text evidence="12">Binds 1 zinc ion per subunit.</text>
</comment>
<comment type="catalytic activity">
    <reaction evidence="1">
        <text>D-mannose 6-phosphate = D-fructose 6-phosphate</text>
        <dbReference type="Rhea" id="RHEA:12356"/>
        <dbReference type="ChEBI" id="CHEBI:58735"/>
        <dbReference type="ChEBI" id="CHEBI:61527"/>
        <dbReference type="EC" id="5.3.1.8"/>
    </reaction>
</comment>
<protein>
    <recommendedName>
        <fullName evidence="6">Mannose-6-phosphate isomerase</fullName>
        <ecNumber evidence="5">5.3.1.8</ecNumber>
    </recommendedName>
    <alternativeName>
        <fullName evidence="10">Phosphohexomutase</fullName>
    </alternativeName>
    <alternativeName>
        <fullName evidence="11">Phosphomannose isomerase</fullName>
    </alternativeName>
</protein>
<keyword evidence="8 12" id="KW-0862">Zinc</keyword>
<comment type="pathway">
    <text evidence="3">Nucleotide-sugar biosynthesis; GDP-alpha-D-mannose biosynthesis; alpha-D-mannose 1-phosphate from D-fructose 6-phosphate: step 1/2.</text>
</comment>
<dbReference type="Proteomes" id="UP001182556">
    <property type="component" value="Unassembled WGS sequence"/>
</dbReference>
<dbReference type="PANTHER" id="PTHR10309:SF0">
    <property type="entry name" value="MANNOSE-6-PHOSPHATE ISOMERASE"/>
    <property type="match status" value="1"/>
</dbReference>
<dbReference type="GO" id="GO:0005975">
    <property type="term" value="P:carbohydrate metabolic process"/>
    <property type="evidence" value="ECO:0007669"/>
    <property type="project" value="InterPro"/>
</dbReference>
<dbReference type="InterPro" id="IPR014710">
    <property type="entry name" value="RmlC-like_jellyroll"/>
</dbReference>
<evidence type="ECO:0000256" key="12">
    <source>
        <dbReference type="PIRSR" id="PIRSR001480-2"/>
    </source>
</evidence>
<comment type="caution">
    <text evidence="14">The sequence shown here is derived from an EMBL/GenBank/DDBJ whole genome shotgun (WGS) entry which is preliminary data.</text>
</comment>
<evidence type="ECO:0000256" key="6">
    <source>
        <dbReference type="ARBA" id="ARBA00018236"/>
    </source>
</evidence>
<comment type="similarity">
    <text evidence="4">Belongs to the mannose-6-phosphate isomerase type 1 family.</text>
</comment>
<proteinExistence type="inferred from homology"/>
<evidence type="ECO:0000256" key="4">
    <source>
        <dbReference type="ARBA" id="ARBA00010772"/>
    </source>
</evidence>
<evidence type="ECO:0000313" key="15">
    <source>
        <dbReference type="Proteomes" id="UP001182556"/>
    </source>
</evidence>
<dbReference type="InterPro" id="IPR011051">
    <property type="entry name" value="RmlC_Cupin_sf"/>
</dbReference>
<feature type="binding site" evidence="12">
    <location>
        <position position="300"/>
    </location>
    <ligand>
        <name>Zn(2+)</name>
        <dbReference type="ChEBI" id="CHEBI:29105"/>
    </ligand>
</feature>
<dbReference type="AlphaFoldDB" id="A0AAD9CTM4"/>
<gene>
    <name evidence="14" type="ORF">DB88DRAFT_457291</name>
</gene>
<dbReference type="EC" id="5.3.1.8" evidence="5"/>
<evidence type="ECO:0000256" key="1">
    <source>
        <dbReference type="ARBA" id="ARBA00000757"/>
    </source>
</evidence>
<dbReference type="NCBIfam" id="TIGR00218">
    <property type="entry name" value="manA"/>
    <property type="match status" value="1"/>
</dbReference>
<dbReference type="GO" id="GO:0009298">
    <property type="term" value="P:GDP-mannose biosynthetic process"/>
    <property type="evidence" value="ECO:0007669"/>
    <property type="project" value="InterPro"/>
</dbReference>
<sequence>MSSQKLFRLKCEPNNYPWGEVGHDSLAAVLGQEGSGDLSIDPKEPYAELWMGTHPNNPAHLFASPKTLLSNHIAQHLELLGAASKFPARYPDKKGEELGGQGHVPFLFKILTCKQALPLQIHPNVELAKKLHAEDPEQFPDTNHKPEIAVCLSDRFLGFAGIRPIAQSRALLRSTPEIQQLPEKIQGYVNALLGTSPSAGVKPESERVRDVFEQFISMEGDGVSDVVNKFVARVKKDGPAAFDQAGEEIPAEDKKRLVEATDVLDKYNRGDGAIFASLFLMNLVELRKGEGMYVGADGPHAWLCGEIVELMAASDNVLNVGFTPDKNSTSLVAKAITAQPSPVSDILLKRQTYHKGKQGNTTVYATPFEEFSILRISGSETLEPLNGPGIAIVTESEGTTLADSQSSDSPVKAPRGSVWFLGAGTRLEVQGKGEVWMAFYDGDEKSGNEVGKQ</sequence>
<feature type="binding site" evidence="12">
    <location>
        <position position="122"/>
    </location>
    <ligand>
        <name>Zn(2+)</name>
        <dbReference type="ChEBI" id="CHEBI:29105"/>
    </ligand>
</feature>
<name>A0AAD9CTM4_PAPLA</name>
<dbReference type="GO" id="GO:0004476">
    <property type="term" value="F:mannose-6-phosphate isomerase activity"/>
    <property type="evidence" value="ECO:0007669"/>
    <property type="project" value="UniProtKB-EC"/>
</dbReference>
<evidence type="ECO:0000256" key="3">
    <source>
        <dbReference type="ARBA" id="ARBA00004666"/>
    </source>
</evidence>